<name>A0A2T9YNU7_9FUNG</name>
<comment type="caution">
    <text evidence="1">The sequence shown here is derived from an EMBL/GenBank/DDBJ whole genome shotgun (WGS) entry which is preliminary data.</text>
</comment>
<evidence type="ECO:0000313" key="1">
    <source>
        <dbReference type="EMBL" id="PVU94002.1"/>
    </source>
</evidence>
<dbReference type="Proteomes" id="UP000245383">
    <property type="component" value="Unassembled WGS sequence"/>
</dbReference>
<reference evidence="1 2" key="1">
    <citation type="journal article" date="2018" name="MBio">
        <title>Comparative Genomics Reveals the Core Gene Toolbox for the Fungus-Insect Symbiosis.</title>
        <authorList>
            <person name="Wang Y."/>
            <person name="Stata M."/>
            <person name="Wang W."/>
            <person name="Stajich J.E."/>
            <person name="White M.M."/>
            <person name="Moncalvo J.M."/>
        </authorList>
    </citation>
    <scope>NUCLEOTIDE SEQUENCE [LARGE SCALE GENOMIC DNA]</scope>
    <source>
        <strain evidence="1 2">SWE-8-4</strain>
    </source>
</reference>
<sequence>MLRITLFQNLYLPVPPRSPSPASLFIYNTENLLTEVKTAAFVISSEPILVMRIEMRIDVASSSTYCITKE</sequence>
<evidence type="ECO:0000313" key="2">
    <source>
        <dbReference type="Proteomes" id="UP000245383"/>
    </source>
</evidence>
<accession>A0A2T9YNU7</accession>
<protein>
    <submittedName>
        <fullName evidence="1">Uncharacterized protein</fullName>
    </submittedName>
</protein>
<dbReference type="EMBL" id="MBFR01000104">
    <property type="protein sequence ID" value="PVU94002.1"/>
    <property type="molecule type" value="Genomic_DNA"/>
</dbReference>
<dbReference type="AlphaFoldDB" id="A0A2T9YNU7"/>
<organism evidence="1 2">
    <name type="scientific">Smittium simulii</name>
    <dbReference type="NCBI Taxonomy" id="133385"/>
    <lineage>
        <taxon>Eukaryota</taxon>
        <taxon>Fungi</taxon>
        <taxon>Fungi incertae sedis</taxon>
        <taxon>Zoopagomycota</taxon>
        <taxon>Kickxellomycotina</taxon>
        <taxon>Harpellomycetes</taxon>
        <taxon>Harpellales</taxon>
        <taxon>Legeriomycetaceae</taxon>
        <taxon>Smittium</taxon>
    </lineage>
</organism>
<proteinExistence type="predicted"/>
<keyword evidence="2" id="KW-1185">Reference proteome</keyword>
<gene>
    <name evidence="1" type="ORF">BB561_002890</name>
</gene>